<dbReference type="OrthoDB" id="191334at2759"/>
<keyword evidence="3" id="KW-0808">Transferase</keyword>
<comment type="caution">
    <text evidence="7">The sequence shown here is derived from an EMBL/GenBank/DDBJ whole genome shotgun (WGS) entry which is preliminary data.</text>
</comment>
<feature type="transmembrane region" description="Helical" evidence="6">
    <location>
        <begin position="6"/>
        <end position="26"/>
    </location>
</feature>
<dbReference type="EMBL" id="JAKOGI010000225">
    <property type="protein sequence ID" value="KAJ8439286.1"/>
    <property type="molecule type" value="Genomic_DNA"/>
</dbReference>
<evidence type="ECO:0000313" key="8">
    <source>
        <dbReference type="Proteomes" id="UP001153076"/>
    </source>
</evidence>
<keyword evidence="2" id="KW-0328">Glycosyltransferase</keyword>
<keyword evidence="6" id="KW-1133">Transmembrane helix</keyword>
<dbReference type="Pfam" id="PF02485">
    <property type="entry name" value="Branch"/>
    <property type="match status" value="1"/>
</dbReference>
<keyword evidence="5" id="KW-0325">Glycoprotein</keyword>
<dbReference type="InterPro" id="IPR044174">
    <property type="entry name" value="BC10-like"/>
</dbReference>
<evidence type="ECO:0000256" key="1">
    <source>
        <dbReference type="ARBA" id="ARBA00004606"/>
    </source>
</evidence>
<evidence type="ECO:0000313" key="7">
    <source>
        <dbReference type="EMBL" id="KAJ8439286.1"/>
    </source>
</evidence>
<proteinExistence type="predicted"/>
<name>A0A9Q1K8G8_9CARY</name>
<evidence type="ECO:0000256" key="5">
    <source>
        <dbReference type="ARBA" id="ARBA00023180"/>
    </source>
</evidence>
<dbReference type="PANTHER" id="PTHR31042">
    <property type="entry name" value="CORE-2/I-BRANCHING BETA-1,6-N-ACETYLGLUCOSAMINYLTRANSFERASE FAMILY PROTEIN-RELATED"/>
    <property type="match status" value="1"/>
</dbReference>
<dbReference type="Proteomes" id="UP001153076">
    <property type="component" value="Unassembled WGS sequence"/>
</dbReference>
<reference evidence="7" key="1">
    <citation type="submission" date="2022-04" db="EMBL/GenBank/DDBJ databases">
        <title>Carnegiea gigantea Genome sequencing and assembly v2.</title>
        <authorList>
            <person name="Copetti D."/>
            <person name="Sanderson M.J."/>
            <person name="Burquez A."/>
            <person name="Wojciechowski M.F."/>
        </authorList>
    </citation>
    <scope>NUCLEOTIDE SEQUENCE</scope>
    <source>
        <strain evidence="7">SGP5-SGP5p</strain>
        <tissue evidence="7">Aerial part</tissue>
    </source>
</reference>
<protein>
    <submittedName>
        <fullName evidence="7">Uncharacterized protein</fullName>
    </submittedName>
</protein>
<dbReference type="PANTHER" id="PTHR31042:SF140">
    <property type="entry name" value="CORE-2_I-BRANCHING BETA-1,6-N-ACETYLGLUCOSAMINYLTRANSFERASE FAMILY PROTEIN"/>
    <property type="match status" value="1"/>
</dbReference>
<keyword evidence="4 6" id="KW-0472">Membrane</keyword>
<accession>A0A9Q1K8G8</accession>
<comment type="subcellular location">
    <subcellularLocation>
        <location evidence="1">Membrane</location>
        <topology evidence="1">Single-pass type II membrane protein</topology>
    </subcellularLocation>
</comment>
<dbReference type="GO" id="GO:0016757">
    <property type="term" value="F:glycosyltransferase activity"/>
    <property type="evidence" value="ECO:0007669"/>
    <property type="project" value="UniProtKB-KW"/>
</dbReference>
<organism evidence="7 8">
    <name type="scientific">Carnegiea gigantea</name>
    <dbReference type="NCBI Taxonomy" id="171969"/>
    <lineage>
        <taxon>Eukaryota</taxon>
        <taxon>Viridiplantae</taxon>
        <taxon>Streptophyta</taxon>
        <taxon>Embryophyta</taxon>
        <taxon>Tracheophyta</taxon>
        <taxon>Spermatophyta</taxon>
        <taxon>Magnoliopsida</taxon>
        <taxon>eudicotyledons</taxon>
        <taxon>Gunneridae</taxon>
        <taxon>Pentapetalae</taxon>
        <taxon>Caryophyllales</taxon>
        <taxon>Cactineae</taxon>
        <taxon>Cactaceae</taxon>
        <taxon>Cactoideae</taxon>
        <taxon>Echinocereeae</taxon>
        <taxon>Carnegiea</taxon>
    </lineage>
</organism>
<evidence type="ECO:0000256" key="4">
    <source>
        <dbReference type="ARBA" id="ARBA00023136"/>
    </source>
</evidence>
<evidence type="ECO:0000256" key="6">
    <source>
        <dbReference type="SAM" id="Phobius"/>
    </source>
</evidence>
<dbReference type="InterPro" id="IPR003406">
    <property type="entry name" value="Glyco_trans_14"/>
</dbReference>
<dbReference type="AlphaFoldDB" id="A0A9Q1K8G8"/>
<sequence length="368" mass="42668">MFSTPYPFVFLAFTLILSLPLIFILMPHFLPPKHVQISLSDELDDLTLFRRAILASSSSSSSSFPSFLHRQSSISKPKIAFLFLIDSDIHFSPLWELFFHNHHNLFNVYIHGDPSRKIPLTGIFSGREIVSRPTERGSPTLISAERRLLATALIDDPLNMYFALISPSCIPLHSFPYIYRILFPAPIPRLHKMISFIEIIANETIFPERYNARGKDVMVPEVPYHKFRGGSQFFVLARNHALMVIQDHRLWRKFRLPCINWDSCYPEEHYFSTLLSMEDPAGCSHFTLTRVNWTGSFEGHPHTYKQHDISPELIYHLRQSNSTHEYLFARKFSPDCLSRLMNISETDLSLLFKDESQTLRYMAPKSCV</sequence>
<keyword evidence="6" id="KW-0812">Transmembrane</keyword>
<gene>
    <name evidence="7" type="ORF">Cgig2_016834</name>
</gene>
<keyword evidence="8" id="KW-1185">Reference proteome</keyword>
<evidence type="ECO:0000256" key="3">
    <source>
        <dbReference type="ARBA" id="ARBA00022679"/>
    </source>
</evidence>
<dbReference type="GO" id="GO:0016020">
    <property type="term" value="C:membrane"/>
    <property type="evidence" value="ECO:0007669"/>
    <property type="project" value="UniProtKB-SubCell"/>
</dbReference>
<evidence type="ECO:0000256" key="2">
    <source>
        <dbReference type="ARBA" id="ARBA00022676"/>
    </source>
</evidence>